<dbReference type="Gene3D" id="1.20.1250.20">
    <property type="entry name" value="MFS general substrate transporter like domains"/>
    <property type="match status" value="1"/>
</dbReference>
<feature type="compositionally biased region" description="Basic and acidic residues" evidence="5">
    <location>
        <begin position="1"/>
        <end position="12"/>
    </location>
</feature>
<proteinExistence type="predicted"/>
<comment type="subcellular location">
    <subcellularLocation>
        <location evidence="1">Membrane</location>
        <topology evidence="1">Multi-pass membrane protein</topology>
    </subcellularLocation>
</comment>
<dbReference type="PANTHER" id="PTHR23502:SF22">
    <property type="entry name" value="MAJOR FACILITATOR SUPERFAMILY (MFS) PROFILE DOMAIN-CONTAINING PROTEIN"/>
    <property type="match status" value="1"/>
</dbReference>
<evidence type="ECO:0000256" key="5">
    <source>
        <dbReference type="SAM" id="MobiDB-lite"/>
    </source>
</evidence>
<accession>A0A8H5GHH5</accession>
<evidence type="ECO:0000256" key="1">
    <source>
        <dbReference type="ARBA" id="ARBA00004141"/>
    </source>
</evidence>
<dbReference type="InterPro" id="IPR036259">
    <property type="entry name" value="MFS_trans_sf"/>
</dbReference>
<dbReference type="InterPro" id="IPR011701">
    <property type="entry name" value="MFS"/>
</dbReference>
<feature type="transmembrane region" description="Helical" evidence="6">
    <location>
        <begin position="372"/>
        <end position="391"/>
    </location>
</feature>
<feature type="transmembrane region" description="Helical" evidence="6">
    <location>
        <begin position="279"/>
        <end position="299"/>
    </location>
</feature>
<feature type="transmembrane region" description="Helical" evidence="6">
    <location>
        <begin position="546"/>
        <end position="566"/>
    </location>
</feature>
<evidence type="ECO:0000313" key="7">
    <source>
        <dbReference type="EMBL" id="KAF5364830.1"/>
    </source>
</evidence>
<dbReference type="Pfam" id="PF07690">
    <property type="entry name" value="MFS_1"/>
    <property type="match status" value="1"/>
</dbReference>
<evidence type="ECO:0000313" key="8">
    <source>
        <dbReference type="Proteomes" id="UP000559256"/>
    </source>
</evidence>
<feature type="transmembrane region" description="Helical" evidence="6">
    <location>
        <begin position="250"/>
        <end position="273"/>
    </location>
</feature>
<feature type="transmembrane region" description="Helical" evidence="6">
    <location>
        <begin position="411"/>
        <end position="434"/>
    </location>
</feature>
<dbReference type="GO" id="GO:0005886">
    <property type="term" value="C:plasma membrane"/>
    <property type="evidence" value="ECO:0007669"/>
    <property type="project" value="TreeGrafter"/>
</dbReference>
<dbReference type="PANTHER" id="PTHR23502">
    <property type="entry name" value="MAJOR FACILITATOR SUPERFAMILY"/>
    <property type="match status" value="1"/>
</dbReference>
<evidence type="ECO:0000256" key="6">
    <source>
        <dbReference type="SAM" id="Phobius"/>
    </source>
</evidence>
<evidence type="ECO:0000256" key="4">
    <source>
        <dbReference type="ARBA" id="ARBA00023136"/>
    </source>
</evidence>
<organism evidence="7 8">
    <name type="scientific">Tetrapyrgos nigripes</name>
    <dbReference type="NCBI Taxonomy" id="182062"/>
    <lineage>
        <taxon>Eukaryota</taxon>
        <taxon>Fungi</taxon>
        <taxon>Dikarya</taxon>
        <taxon>Basidiomycota</taxon>
        <taxon>Agaricomycotina</taxon>
        <taxon>Agaricomycetes</taxon>
        <taxon>Agaricomycetidae</taxon>
        <taxon>Agaricales</taxon>
        <taxon>Marasmiineae</taxon>
        <taxon>Marasmiaceae</taxon>
        <taxon>Tetrapyrgos</taxon>
    </lineage>
</organism>
<feature type="transmembrane region" description="Helical" evidence="6">
    <location>
        <begin position="578"/>
        <end position="596"/>
    </location>
</feature>
<keyword evidence="2 6" id="KW-0812">Transmembrane</keyword>
<feature type="compositionally biased region" description="Basic and acidic residues" evidence="5">
    <location>
        <begin position="41"/>
        <end position="59"/>
    </location>
</feature>
<evidence type="ECO:0008006" key="9">
    <source>
        <dbReference type="Google" id="ProtNLM"/>
    </source>
</evidence>
<keyword evidence="8" id="KW-1185">Reference proteome</keyword>
<feature type="region of interest" description="Disordered" evidence="5">
    <location>
        <begin position="1"/>
        <end position="59"/>
    </location>
</feature>
<protein>
    <recommendedName>
        <fullName evidence="9">MFS general substrate transporter</fullName>
    </recommendedName>
</protein>
<dbReference type="EMBL" id="JAACJM010000031">
    <property type="protein sequence ID" value="KAF5364830.1"/>
    <property type="molecule type" value="Genomic_DNA"/>
</dbReference>
<sequence length="613" mass="68598">MESDKDKEKDRSSNSTSPSKVSITGPEEAVISPGKAGVRMKGRDGDKHEEMDKDREMGKDEEYADVDISTFHERFKGRVILDPEEAAIELGPKFASRLKTETTVDSKGNRTERILWPQPTEDPLDPQNWSPRKKALHVFIITLATIIPDFDSAIGIASVFELAKEYNTSTGHINNLTSKMGRFLRYHANAPLRTSSYIVLDTVPSPNLPHRPDNCSDSSRVCCDEMFDWIFWGLFVINDMYPIHKRAKMIAIWTGAAVMGPHLSPFLFGFFVARQDWRWAFGIGCFYGFIVLVLIAVFMEESIYDRNTPPAGLSRPNFSQGFKNRFNALVGITGFRLARSRFTDSSGRSRSLVPSWRKVILAPIDLAWRPHMVGIALLLATEFGFAIGINITNTIFLQSPPPLGFGFNLTIVSGIYATPVVAVLIGEVLARYLMYWLMLWGLRRNNGVLEAENRLCAVLYALFLPIHEGKLTTDFDLLALNNKRALYIGVPLNLVGCLVLGAALQHHFNVGVVIVGWGFAQVSVLVMTVAIYAYANDCFPRREGEVSAIFNLVRTLGGFSVAYYQVPWSSKHGAIQTLGLETGIVCALFVLIVPLLQWKGRAIRERFSFKEKE</sequence>
<comment type="caution">
    <text evidence="7">The sequence shown here is derived from an EMBL/GenBank/DDBJ whole genome shotgun (WGS) entry which is preliminary data.</text>
</comment>
<evidence type="ECO:0000256" key="2">
    <source>
        <dbReference type="ARBA" id="ARBA00022692"/>
    </source>
</evidence>
<dbReference type="AlphaFoldDB" id="A0A8H5GHH5"/>
<name>A0A8H5GHH5_9AGAR</name>
<feature type="transmembrane region" description="Helical" evidence="6">
    <location>
        <begin position="510"/>
        <end position="534"/>
    </location>
</feature>
<keyword evidence="3 6" id="KW-1133">Transmembrane helix</keyword>
<feature type="transmembrane region" description="Helical" evidence="6">
    <location>
        <begin position="485"/>
        <end position="504"/>
    </location>
</feature>
<reference evidence="7 8" key="1">
    <citation type="journal article" date="2020" name="ISME J.">
        <title>Uncovering the hidden diversity of litter-decomposition mechanisms in mushroom-forming fungi.</title>
        <authorList>
            <person name="Floudas D."/>
            <person name="Bentzer J."/>
            <person name="Ahren D."/>
            <person name="Johansson T."/>
            <person name="Persson P."/>
            <person name="Tunlid A."/>
        </authorList>
    </citation>
    <scope>NUCLEOTIDE SEQUENCE [LARGE SCALE GENOMIC DNA]</scope>
    <source>
        <strain evidence="7 8">CBS 291.85</strain>
    </source>
</reference>
<gene>
    <name evidence="7" type="ORF">D9758_009320</name>
</gene>
<evidence type="ECO:0000256" key="3">
    <source>
        <dbReference type="ARBA" id="ARBA00022989"/>
    </source>
</evidence>
<feature type="compositionally biased region" description="Polar residues" evidence="5">
    <location>
        <begin position="13"/>
        <end position="22"/>
    </location>
</feature>
<dbReference type="Gene3D" id="1.20.1720.10">
    <property type="entry name" value="Multidrug resistance protein D"/>
    <property type="match status" value="1"/>
</dbReference>
<keyword evidence="4 6" id="KW-0472">Membrane</keyword>
<dbReference type="SUPFAM" id="SSF103473">
    <property type="entry name" value="MFS general substrate transporter"/>
    <property type="match status" value="1"/>
</dbReference>
<dbReference type="OrthoDB" id="2533084at2759"/>
<dbReference type="Proteomes" id="UP000559256">
    <property type="component" value="Unassembled WGS sequence"/>
</dbReference>
<dbReference type="GO" id="GO:0022857">
    <property type="term" value="F:transmembrane transporter activity"/>
    <property type="evidence" value="ECO:0007669"/>
    <property type="project" value="InterPro"/>
</dbReference>